<dbReference type="PROSITE" id="PS50158">
    <property type="entry name" value="ZF_CCHC"/>
    <property type="match status" value="1"/>
</dbReference>
<comment type="caution">
    <text evidence="4">The sequence shown here is derived from an EMBL/GenBank/DDBJ whole genome shotgun (WGS) entry which is preliminary data.</text>
</comment>
<feature type="compositionally biased region" description="Low complexity" evidence="2">
    <location>
        <begin position="296"/>
        <end position="305"/>
    </location>
</feature>
<protein>
    <recommendedName>
        <fullName evidence="3">CCHC-type domain-containing protein</fullName>
    </recommendedName>
</protein>
<dbReference type="Pfam" id="PF00098">
    <property type="entry name" value="zf-CCHC"/>
    <property type="match status" value="1"/>
</dbReference>
<dbReference type="EMBL" id="CAJNDS010000280">
    <property type="protein sequence ID" value="CAE7037908.1"/>
    <property type="molecule type" value="Genomic_DNA"/>
</dbReference>
<sequence length="466" mass="52073">MAELEGELAGKLRLPLPSVFNGNPESWEEWEWNFTVYVALFDADVSQLLERSAASDVEIEDAHIAQFGHPRAQQLHTFSRKLHVVLANLTSGAAKLLVRQNIGGNGFETWRRLKQKFSMPDVQREHSLLAQVLDWRFNTATFEQDFNAWETVKIRYETLTGTLLPDGVLIATLLNKISGPLQQHLRLNSTSLRTFAQMREIIVSHFRSRLMLQGTATSQNQGPAPMDVGAVGKGYFGKGKGKKGKGGKGGFGHWNFMKGKGKGKSFGKGPNFGSGKKGSKGNFSKGNGKGTGGFAKGTSNKGNSSSSSITCWTCGKPGHTSKECFQANRVASVDDTSALAEWQDDGWYFEDWNDFGWDPYDFSVGAVDDFGYPWYEGDDEPFGWPIGLLSVRLTSQQITNFIDGNHFRVWNRRYIDYFINVTSGDFENRKHFRDGQHIVDPQASWHLAGDFWISRALAVQSLRARY</sequence>
<feature type="domain" description="CCHC-type" evidence="3">
    <location>
        <begin position="311"/>
        <end position="324"/>
    </location>
</feature>
<dbReference type="InterPro" id="IPR036875">
    <property type="entry name" value="Znf_CCHC_sf"/>
</dbReference>
<keyword evidence="1" id="KW-0862">Zinc</keyword>
<gene>
    <name evidence="4" type="ORF">SNAT2548_LOCUS4545</name>
</gene>
<dbReference type="GO" id="GO:0008270">
    <property type="term" value="F:zinc ion binding"/>
    <property type="evidence" value="ECO:0007669"/>
    <property type="project" value="UniProtKB-KW"/>
</dbReference>
<dbReference type="SMART" id="SM00343">
    <property type="entry name" value="ZnF_C2HC"/>
    <property type="match status" value="1"/>
</dbReference>
<feature type="region of interest" description="Disordered" evidence="2">
    <location>
        <begin position="262"/>
        <end position="305"/>
    </location>
</feature>
<dbReference type="OrthoDB" id="408537at2759"/>
<dbReference type="SUPFAM" id="SSF57756">
    <property type="entry name" value="Retrovirus zinc finger-like domains"/>
    <property type="match status" value="1"/>
</dbReference>
<dbReference type="AlphaFoldDB" id="A0A812IJK9"/>
<dbReference type="InterPro" id="IPR001878">
    <property type="entry name" value="Znf_CCHC"/>
</dbReference>
<keyword evidence="5" id="KW-1185">Reference proteome</keyword>
<dbReference type="Proteomes" id="UP000604046">
    <property type="component" value="Unassembled WGS sequence"/>
</dbReference>
<evidence type="ECO:0000256" key="1">
    <source>
        <dbReference type="PROSITE-ProRule" id="PRU00047"/>
    </source>
</evidence>
<keyword evidence="1" id="KW-0863">Zinc-finger</keyword>
<evidence type="ECO:0000259" key="3">
    <source>
        <dbReference type="PROSITE" id="PS50158"/>
    </source>
</evidence>
<feature type="compositionally biased region" description="Low complexity" evidence="2">
    <location>
        <begin position="277"/>
        <end position="286"/>
    </location>
</feature>
<name>A0A812IJK9_9DINO</name>
<evidence type="ECO:0000256" key="2">
    <source>
        <dbReference type="SAM" id="MobiDB-lite"/>
    </source>
</evidence>
<keyword evidence="1" id="KW-0479">Metal-binding</keyword>
<accession>A0A812IJK9</accession>
<organism evidence="4 5">
    <name type="scientific">Symbiodinium natans</name>
    <dbReference type="NCBI Taxonomy" id="878477"/>
    <lineage>
        <taxon>Eukaryota</taxon>
        <taxon>Sar</taxon>
        <taxon>Alveolata</taxon>
        <taxon>Dinophyceae</taxon>
        <taxon>Suessiales</taxon>
        <taxon>Symbiodiniaceae</taxon>
        <taxon>Symbiodinium</taxon>
    </lineage>
</organism>
<evidence type="ECO:0000313" key="4">
    <source>
        <dbReference type="EMBL" id="CAE7037908.1"/>
    </source>
</evidence>
<reference evidence="4" key="1">
    <citation type="submission" date="2021-02" db="EMBL/GenBank/DDBJ databases">
        <authorList>
            <person name="Dougan E. K."/>
            <person name="Rhodes N."/>
            <person name="Thang M."/>
            <person name="Chan C."/>
        </authorList>
    </citation>
    <scope>NUCLEOTIDE SEQUENCE</scope>
</reference>
<proteinExistence type="predicted"/>
<feature type="compositionally biased region" description="Gly residues" evidence="2">
    <location>
        <begin position="266"/>
        <end position="276"/>
    </location>
</feature>
<evidence type="ECO:0000313" key="5">
    <source>
        <dbReference type="Proteomes" id="UP000604046"/>
    </source>
</evidence>
<dbReference type="GO" id="GO:0003676">
    <property type="term" value="F:nucleic acid binding"/>
    <property type="evidence" value="ECO:0007669"/>
    <property type="project" value="InterPro"/>
</dbReference>